<sequence>MKNDKKTSNNYEKQLRSARNGKMKATTVPGSNSDELAPPSSIGGTGGQQSSGLKRNHAASLELGLEGEESAQGQEPKRAKTDDWFEQYMASEINDLGLNTTDTFDALIPSRASGPGEPLSSTSLHPALATTTNIISHTSAPRKCVFSAVPAVTFNPWED</sequence>
<gene>
    <name evidence="2" type="ORF">CC1G_12271</name>
</gene>
<accession>A8NSX3</accession>
<dbReference type="Proteomes" id="UP000001861">
    <property type="component" value="Unassembled WGS sequence"/>
</dbReference>
<dbReference type="AlphaFoldDB" id="A8NSX3"/>
<feature type="region of interest" description="Disordered" evidence="1">
    <location>
        <begin position="1"/>
        <end position="82"/>
    </location>
</feature>
<proteinExistence type="predicted"/>
<name>A8NSX3_COPC7</name>
<evidence type="ECO:0000256" key="1">
    <source>
        <dbReference type="SAM" id="MobiDB-lite"/>
    </source>
</evidence>
<protein>
    <submittedName>
        <fullName evidence="2">Uncharacterized protein</fullName>
    </submittedName>
</protein>
<keyword evidence="3" id="KW-1185">Reference proteome</keyword>
<evidence type="ECO:0000313" key="2">
    <source>
        <dbReference type="EMBL" id="EAU85714.2"/>
    </source>
</evidence>
<dbReference type="KEGG" id="cci:CC1G_12271"/>
<reference evidence="2 3" key="1">
    <citation type="journal article" date="2010" name="Proc. Natl. Acad. Sci. U.S.A.">
        <title>Insights into evolution of multicellular fungi from the assembled chromosomes of the mushroom Coprinopsis cinerea (Coprinus cinereus).</title>
        <authorList>
            <person name="Stajich J.E."/>
            <person name="Wilke S.K."/>
            <person name="Ahren D."/>
            <person name="Au C.H."/>
            <person name="Birren B.W."/>
            <person name="Borodovsky M."/>
            <person name="Burns C."/>
            <person name="Canback B."/>
            <person name="Casselton L.A."/>
            <person name="Cheng C.K."/>
            <person name="Deng J."/>
            <person name="Dietrich F.S."/>
            <person name="Fargo D.C."/>
            <person name="Farman M.L."/>
            <person name="Gathman A.C."/>
            <person name="Goldberg J."/>
            <person name="Guigo R."/>
            <person name="Hoegger P.J."/>
            <person name="Hooker J.B."/>
            <person name="Huggins A."/>
            <person name="James T.Y."/>
            <person name="Kamada T."/>
            <person name="Kilaru S."/>
            <person name="Kodira C."/>
            <person name="Kues U."/>
            <person name="Kupfer D."/>
            <person name="Kwan H.S."/>
            <person name="Lomsadze A."/>
            <person name="Li W."/>
            <person name="Lilly W.W."/>
            <person name="Ma L.J."/>
            <person name="Mackey A.J."/>
            <person name="Manning G."/>
            <person name="Martin F."/>
            <person name="Muraguchi H."/>
            <person name="Natvig D.O."/>
            <person name="Palmerini H."/>
            <person name="Ramesh M.A."/>
            <person name="Rehmeyer C.J."/>
            <person name="Roe B.A."/>
            <person name="Shenoy N."/>
            <person name="Stanke M."/>
            <person name="Ter-Hovhannisyan V."/>
            <person name="Tunlid A."/>
            <person name="Velagapudi R."/>
            <person name="Vision T.J."/>
            <person name="Zeng Q."/>
            <person name="Zolan M.E."/>
            <person name="Pukkila P.J."/>
        </authorList>
    </citation>
    <scope>NUCLEOTIDE SEQUENCE [LARGE SCALE GENOMIC DNA]</scope>
    <source>
        <strain evidence="3">Okayama-7 / 130 / ATCC MYA-4618 / FGSC 9003</strain>
    </source>
</reference>
<dbReference type="HOGENOM" id="CLU_1660667_0_0_1"/>
<comment type="caution">
    <text evidence="2">The sequence shown here is derived from an EMBL/GenBank/DDBJ whole genome shotgun (WGS) entry which is preliminary data.</text>
</comment>
<dbReference type="GeneID" id="6012652"/>
<feature type="compositionally biased region" description="Low complexity" evidence="1">
    <location>
        <begin position="50"/>
        <end position="74"/>
    </location>
</feature>
<dbReference type="RefSeq" id="XP_001836112.2">
    <property type="nucleotide sequence ID" value="XM_001836060.2"/>
</dbReference>
<dbReference type="VEuPathDB" id="FungiDB:CC1G_12271"/>
<dbReference type="EMBL" id="AACS02000008">
    <property type="protein sequence ID" value="EAU85714.2"/>
    <property type="molecule type" value="Genomic_DNA"/>
</dbReference>
<evidence type="ECO:0000313" key="3">
    <source>
        <dbReference type="Proteomes" id="UP000001861"/>
    </source>
</evidence>
<dbReference type="InParanoid" id="A8NSX3"/>
<organism evidence="2 3">
    <name type="scientific">Coprinopsis cinerea (strain Okayama-7 / 130 / ATCC MYA-4618 / FGSC 9003)</name>
    <name type="common">Inky cap fungus</name>
    <name type="synonym">Hormographiella aspergillata</name>
    <dbReference type="NCBI Taxonomy" id="240176"/>
    <lineage>
        <taxon>Eukaryota</taxon>
        <taxon>Fungi</taxon>
        <taxon>Dikarya</taxon>
        <taxon>Basidiomycota</taxon>
        <taxon>Agaricomycotina</taxon>
        <taxon>Agaricomycetes</taxon>
        <taxon>Agaricomycetidae</taxon>
        <taxon>Agaricales</taxon>
        <taxon>Agaricineae</taxon>
        <taxon>Psathyrellaceae</taxon>
        <taxon>Coprinopsis</taxon>
    </lineage>
</organism>